<dbReference type="PANTHER" id="PTHR30509">
    <property type="entry name" value="P-HYDROXYBENZOIC ACID EFFLUX PUMP SUBUNIT-RELATED"/>
    <property type="match status" value="1"/>
</dbReference>
<evidence type="ECO:0000256" key="5">
    <source>
        <dbReference type="ARBA" id="ARBA00023136"/>
    </source>
</evidence>
<evidence type="ECO:0000313" key="9">
    <source>
        <dbReference type="EMBL" id="MBF4161533.1"/>
    </source>
</evidence>
<evidence type="ECO:0000256" key="3">
    <source>
        <dbReference type="ARBA" id="ARBA00022692"/>
    </source>
</evidence>
<gene>
    <name evidence="9" type="ORF">ISG29_07500</name>
</gene>
<reference evidence="9" key="1">
    <citation type="submission" date="2020-11" db="EMBL/GenBank/DDBJ databases">
        <title>Nocardioides sp. CBS4Y-1, whole genome shotgun sequence.</title>
        <authorList>
            <person name="Tuo L."/>
        </authorList>
    </citation>
    <scope>NUCLEOTIDE SEQUENCE</scope>
    <source>
        <strain evidence="9">CBS4Y-1</strain>
    </source>
</reference>
<dbReference type="InterPro" id="IPR049453">
    <property type="entry name" value="Memb_transporter_dom"/>
</dbReference>
<keyword evidence="5 7" id="KW-0472">Membrane</keyword>
<dbReference type="Proteomes" id="UP000656804">
    <property type="component" value="Unassembled WGS sequence"/>
</dbReference>
<dbReference type="Pfam" id="PF13515">
    <property type="entry name" value="FUSC_2"/>
    <property type="match status" value="1"/>
</dbReference>
<feature type="domain" description="Integral membrane bound transporter" evidence="8">
    <location>
        <begin position="423"/>
        <end position="550"/>
    </location>
</feature>
<proteinExistence type="inferred from homology"/>
<organism evidence="9 10">
    <name type="scientific">Nocardioides acrostichi</name>
    <dbReference type="NCBI Taxonomy" id="2784339"/>
    <lineage>
        <taxon>Bacteria</taxon>
        <taxon>Bacillati</taxon>
        <taxon>Actinomycetota</taxon>
        <taxon>Actinomycetes</taxon>
        <taxon>Propionibacteriales</taxon>
        <taxon>Nocardioidaceae</taxon>
        <taxon>Nocardioides</taxon>
    </lineage>
</organism>
<feature type="transmembrane region" description="Helical" evidence="7">
    <location>
        <begin position="122"/>
        <end position="138"/>
    </location>
</feature>
<feature type="transmembrane region" description="Helical" evidence="7">
    <location>
        <begin position="509"/>
        <end position="528"/>
    </location>
</feature>
<keyword evidence="4 7" id="KW-1133">Transmembrane helix</keyword>
<feature type="transmembrane region" description="Helical" evidence="7">
    <location>
        <begin position="414"/>
        <end position="431"/>
    </location>
</feature>
<evidence type="ECO:0000256" key="6">
    <source>
        <dbReference type="ARBA" id="ARBA00043993"/>
    </source>
</evidence>
<evidence type="ECO:0000313" key="10">
    <source>
        <dbReference type="Proteomes" id="UP000656804"/>
    </source>
</evidence>
<name>A0A930UVC0_9ACTN</name>
<evidence type="ECO:0000256" key="7">
    <source>
        <dbReference type="SAM" id="Phobius"/>
    </source>
</evidence>
<dbReference type="RefSeq" id="WP_194502733.1">
    <property type="nucleotide sequence ID" value="NZ_JADIVZ010000002.1"/>
</dbReference>
<comment type="subcellular location">
    <subcellularLocation>
        <location evidence="1">Cell membrane</location>
        <topology evidence="1">Multi-pass membrane protein</topology>
    </subcellularLocation>
</comment>
<feature type="transmembrane region" description="Helical" evidence="7">
    <location>
        <begin position="145"/>
        <end position="166"/>
    </location>
</feature>
<comment type="similarity">
    <text evidence="6">Belongs to the YccS/YhfK family.</text>
</comment>
<keyword evidence="10" id="KW-1185">Reference proteome</keyword>
<dbReference type="PANTHER" id="PTHR30509:SF9">
    <property type="entry name" value="MULTIDRUG RESISTANCE PROTEIN MDTO"/>
    <property type="match status" value="1"/>
</dbReference>
<feature type="transmembrane region" description="Helical" evidence="7">
    <location>
        <begin position="172"/>
        <end position="191"/>
    </location>
</feature>
<accession>A0A930UVC0</accession>
<feature type="transmembrane region" description="Helical" evidence="7">
    <location>
        <begin position="69"/>
        <end position="90"/>
    </location>
</feature>
<dbReference type="EMBL" id="JADIVZ010000002">
    <property type="protein sequence ID" value="MBF4161533.1"/>
    <property type="molecule type" value="Genomic_DNA"/>
</dbReference>
<sequence length="744" mass="79658">MSTLSAGRHAGERPPERVRLLVLELLDRLRASDPGLGRMRQGLSAVVCVGTALPVQLGVGRLLDYPSQISFAVTMFGAVVAMLGSNALIGAERRARVRLAACFPIAVAVGLVPATLAEGRDALKIVGFTVALFLAVWVRRFGFDWFFYGFMAWMGFFFATFLQVTWSLVPHLIVAAVVSSAWVLLLMSTVFRGDPGAVLRSTLAAFFASGRSVARECADLLEVAPDDVRRRRRAFRAVSRRQASMAEAGLLADAWSAERGGVPEGWSATALRRRLLETHQAVERFAAASRNLVDGPPALAQEARRTLDHVARRRDHAAFVAAQRLRRAADADRERGGEYWWPARFVALGVQEFLAFDSAADRPPEVDPGEVEFETASTLVFGGLAGSPAVARDVRARAGRYNPLARVSMTTRQAVQVAIAGALAIALGLALSPTRYYWAVIAAFVTFTGTGTRLETFRKGVARVVGTLVGLGIAIVLAHVTAGHPVLVFTAILVSIFFAFYLMKASYTLATLFITVLLGQLYTVLGTFSDGLLALRLGETALGAGAGVLVALLFAPLSTRDTVVAARNALFDAMADLLDGAARYADSPTPAGAVRLDSRSRVLDDRARGLSLVTQPLTRSSLVGHSSRSTRIRLSRIVAAVHQCRALALDLQSQPAHLLGQSAAACALLADAVRSLRAQGLGEGAPEAVDPLTRSSRALLPERDGDPMRDDDPVVRHLHHLAATLAQLAEADPATVLAPQPHRT</sequence>
<keyword evidence="3 7" id="KW-0812">Transmembrane</keyword>
<feature type="transmembrane region" description="Helical" evidence="7">
    <location>
        <begin position="486"/>
        <end position="502"/>
    </location>
</feature>
<feature type="transmembrane region" description="Helical" evidence="7">
    <location>
        <begin position="461"/>
        <end position="480"/>
    </location>
</feature>
<evidence type="ECO:0000256" key="2">
    <source>
        <dbReference type="ARBA" id="ARBA00022475"/>
    </source>
</evidence>
<evidence type="ECO:0000259" key="8">
    <source>
        <dbReference type="Pfam" id="PF13515"/>
    </source>
</evidence>
<protein>
    <submittedName>
        <fullName evidence="9">FUSC family protein</fullName>
    </submittedName>
</protein>
<feature type="transmembrane region" description="Helical" evidence="7">
    <location>
        <begin position="540"/>
        <end position="557"/>
    </location>
</feature>
<dbReference type="AlphaFoldDB" id="A0A930UVC0"/>
<comment type="caution">
    <text evidence="9">The sequence shown here is derived from an EMBL/GenBank/DDBJ whole genome shotgun (WGS) entry which is preliminary data.</text>
</comment>
<dbReference type="GO" id="GO:0005886">
    <property type="term" value="C:plasma membrane"/>
    <property type="evidence" value="ECO:0007669"/>
    <property type="project" value="UniProtKB-SubCell"/>
</dbReference>
<feature type="transmembrane region" description="Helical" evidence="7">
    <location>
        <begin position="437"/>
        <end position="454"/>
    </location>
</feature>
<feature type="transmembrane region" description="Helical" evidence="7">
    <location>
        <begin position="42"/>
        <end position="63"/>
    </location>
</feature>
<evidence type="ECO:0000256" key="1">
    <source>
        <dbReference type="ARBA" id="ARBA00004651"/>
    </source>
</evidence>
<evidence type="ECO:0000256" key="4">
    <source>
        <dbReference type="ARBA" id="ARBA00022989"/>
    </source>
</evidence>
<keyword evidence="2" id="KW-1003">Cell membrane</keyword>
<feature type="transmembrane region" description="Helical" evidence="7">
    <location>
        <begin position="97"/>
        <end position="116"/>
    </location>
</feature>